<dbReference type="GO" id="GO:0016791">
    <property type="term" value="F:phosphatase activity"/>
    <property type="evidence" value="ECO:0007669"/>
    <property type="project" value="TreeGrafter"/>
</dbReference>
<evidence type="ECO:0000259" key="3">
    <source>
        <dbReference type="SMART" id="SM00331"/>
    </source>
</evidence>
<evidence type="ECO:0000313" key="5">
    <source>
        <dbReference type="EMBL" id="WSC12401.1"/>
    </source>
</evidence>
<dbReference type="Proteomes" id="UP001330827">
    <property type="component" value="Chromosome"/>
</dbReference>
<evidence type="ECO:0000313" key="7">
    <source>
        <dbReference type="Proteomes" id="UP001330827"/>
    </source>
</evidence>
<name>A0A561V552_9ACTN</name>
<organism evidence="4 6">
    <name type="scientific">Streptomyces brevispora</name>
    <dbReference type="NCBI Taxonomy" id="887462"/>
    <lineage>
        <taxon>Bacteria</taxon>
        <taxon>Bacillati</taxon>
        <taxon>Actinomycetota</taxon>
        <taxon>Actinomycetes</taxon>
        <taxon>Kitasatosporales</taxon>
        <taxon>Streptomycetaceae</taxon>
        <taxon>Streptomyces</taxon>
    </lineage>
</organism>
<evidence type="ECO:0000256" key="2">
    <source>
        <dbReference type="SAM" id="MobiDB-lite"/>
    </source>
</evidence>
<dbReference type="EMBL" id="VIWW01000001">
    <property type="protein sequence ID" value="TWG06713.1"/>
    <property type="molecule type" value="Genomic_DNA"/>
</dbReference>
<keyword evidence="7" id="KW-1185">Reference proteome</keyword>
<dbReference type="InterPro" id="IPR052016">
    <property type="entry name" value="Bact_Sigma-Reg"/>
</dbReference>
<dbReference type="Gene3D" id="3.60.40.10">
    <property type="entry name" value="PPM-type phosphatase domain"/>
    <property type="match status" value="1"/>
</dbReference>
<dbReference type="InterPro" id="IPR001932">
    <property type="entry name" value="PPM-type_phosphatase-like_dom"/>
</dbReference>
<sequence>MDDRGVDGLGEALAAAEAAPPVESVDVVAASLRRQLGARSVSFLITDFTGASVVRLGTADDIDLERSADPIAVSGTVYDAVIRTQRPHVETVEGGAWTRVIAPVTNRGDALGLLELHLPHRPSPETLLRIRRSAHALSYIVIANRPFTDLYQWGRRTSPLSLAAEIQHRLLPTSLACEAAQFAVAGALEPAQHVGGDTFDYVIDRDHVQLSVTDAMGHDVDAALLATLLVGALRRARRQGADLAEQARSADQAVAEHSGGRYVTGQLLRISLHDGRTEFINAGHPWPLRLRGGKVEEIAPAVDMPFGFTAPHTYTVQELDLQAGDRLVMLTDGMLERSAADLDLPALIESTQDLHPREAARVLIEHVVRAHDGLLHDDATVMCLDWYGTGSTRRDAEHGADVSDASPMVGLQHTSPPGPAESRT</sequence>
<proteinExistence type="predicted"/>
<dbReference type="Proteomes" id="UP000318186">
    <property type="component" value="Unassembled WGS sequence"/>
</dbReference>
<feature type="domain" description="PPM-type phosphatase" evidence="3">
    <location>
        <begin position="179"/>
        <end position="386"/>
    </location>
</feature>
<dbReference type="SUPFAM" id="SSF81606">
    <property type="entry name" value="PP2C-like"/>
    <property type="match status" value="1"/>
</dbReference>
<dbReference type="PANTHER" id="PTHR43156:SF2">
    <property type="entry name" value="STAGE II SPORULATION PROTEIN E"/>
    <property type="match status" value="1"/>
</dbReference>
<gene>
    <name evidence="4" type="ORF">FHX80_115208</name>
    <name evidence="5" type="ORF">OIE64_05780</name>
</gene>
<dbReference type="SMART" id="SM00331">
    <property type="entry name" value="PP2C_SIG"/>
    <property type="match status" value="1"/>
</dbReference>
<protein>
    <submittedName>
        <fullName evidence="5">Serine/threonine-protein phosphatase</fullName>
    </submittedName>
    <submittedName>
        <fullName evidence="4">Stage II sporulation protein E</fullName>
    </submittedName>
</protein>
<dbReference type="AlphaFoldDB" id="A0A561V552"/>
<evidence type="ECO:0000313" key="4">
    <source>
        <dbReference type="EMBL" id="TWG06713.1"/>
    </source>
</evidence>
<dbReference type="EMBL" id="CP109114">
    <property type="protein sequence ID" value="WSC12401.1"/>
    <property type="molecule type" value="Genomic_DNA"/>
</dbReference>
<dbReference type="RefSeq" id="WP_145766430.1">
    <property type="nucleotide sequence ID" value="NZ_CP109114.1"/>
</dbReference>
<dbReference type="PANTHER" id="PTHR43156">
    <property type="entry name" value="STAGE II SPORULATION PROTEIN E-RELATED"/>
    <property type="match status" value="1"/>
</dbReference>
<dbReference type="InterPro" id="IPR036457">
    <property type="entry name" value="PPM-type-like_dom_sf"/>
</dbReference>
<reference evidence="5 7" key="2">
    <citation type="submission" date="2022-10" db="EMBL/GenBank/DDBJ databases">
        <title>The complete genomes of actinobacterial strains from the NBC collection.</title>
        <authorList>
            <person name="Joergensen T.S."/>
            <person name="Alvarez Arevalo M."/>
            <person name="Sterndorff E.B."/>
            <person name="Faurdal D."/>
            <person name="Vuksanovic O."/>
            <person name="Mourched A.-S."/>
            <person name="Charusanti P."/>
            <person name="Shaw S."/>
            <person name="Blin K."/>
            <person name="Weber T."/>
        </authorList>
    </citation>
    <scope>NUCLEOTIDE SEQUENCE [LARGE SCALE GENOMIC DNA]</scope>
    <source>
        <strain evidence="5 7">NBC 01769</strain>
    </source>
</reference>
<accession>A0A561V552</accession>
<evidence type="ECO:0000256" key="1">
    <source>
        <dbReference type="ARBA" id="ARBA00022801"/>
    </source>
</evidence>
<dbReference type="Pfam" id="PF07228">
    <property type="entry name" value="SpoIIE"/>
    <property type="match status" value="1"/>
</dbReference>
<feature type="region of interest" description="Disordered" evidence="2">
    <location>
        <begin position="393"/>
        <end position="424"/>
    </location>
</feature>
<reference evidence="4 6" key="1">
    <citation type="submission" date="2019-06" db="EMBL/GenBank/DDBJ databases">
        <title>Sequencing the genomes of 1000 actinobacteria strains.</title>
        <authorList>
            <person name="Klenk H.-P."/>
        </authorList>
    </citation>
    <scope>NUCLEOTIDE SEQUENCE [LARGE SCALE GENOMIC DNA]</scope>
    <source>
        <strain evidence="4 6">DSM 42059</strain>
    </source>
</reference>
<evidence type="ECO:0000313" key="6">
    <source>
        <dbReference type="Proteomes" id="UP000318186"/>
    </source>
</evidence>
<keyword evidence="1" id="KW-0378">Hydrolase</keyword>
<dbReference type="OrthoDB" id="3280057at2"/>